<feature type="region of interest" description="Disordered" evidence="1">
    <location>
        <begin position="651"/>
        <end position="675"/>
    </location>
</feature>
<feature type="compositionally biased region" description="Basic and acidic residues" evidence="1">
    <location>
        <begin position="651"/>
        <end position="660"/>
    </location>
</feature>
<evidence type="ECO:0000256" key="1">
    <source>
        <dbReference type="SAM" id="MobiDB-lite"/>
    </source>
</evidence>
<gene>
    <name evidence="2" type="ORF">BDZ94DRAFT_1319635</name>
</gene>
<comment type="caution">
    <text evidence="2">The sequence shown here is derived from an EMBL/GenBank/DDBJ whole genome shotgun (WGS) entry which is preliminary data.</text>
</comment>
<feature type="compositionally biased region" description="Basic residues" evidence="1">
    <location>
        <begin position="583"/>
        <end position="593"/>
    </location>
</feature>
<dbReference type="AlphaFoldDB" id="A0A9P5YCX7"/>
<evidence type="ECO:0000313" key="3">
    <source>
        <dbReference type="Proteomes" id="UP000807353"/>
    </source>
</evidence>
<dbReference type="EMBL" id="MU150242">
    <property type="protein sequence ID" value="KAF9466380.1"/>
    <property type="molecule type" value="Genomic_DNA"/>
</dbReference>
<sequence length="1132" mass="125789">MSPKVQDTKLTRAIENIKLEFSKTDKKCTPEATDSLEQLNSATKLLETSKLWPTDFQQLSSLLRHGFTPLYKISLAPTLQYSITVFAVIHEERILPATEIEDHTTRGAWEGVQTSLLSGILDFLEEHPTNDNRTIVGVAIYPSLRIICNPRAPSPYIRLGSIILHTVYQLLSETVTAHLVNQCKLRDPDYLGGGQIGVIIAHTKDYLALEALLELFAKLLPSTKSKGGREKRTRFIGEVFNSSVLTCGAEITHILGSISSNDWELTSTKIMDALARADLAFPQPFDITHFQLRGSKSYSIDRLYLDCTGFVANIDEARELETFRALYPIIKTIKISASSSSRTRITLLFLSPPVVGQIAVVPPPDGEISVTFNIQSTDTITFADTLNTRGLKGLIAKSESKISKPVTHLDLDFDKKDTPIPTQDKVQNIQRLWNGGLSTSPLLIPISGDPQIQSSVSSPQNTTPPRKEIPLKEGKVSFDSSGEAYCSIPKRTRAIRPIVISDDESEDSVSATLKGKRKSDPPQQTKNLRKLERLGAGRTQTTLGADYKHFDSETDAETKEPPLKRSRRNEEKAKPEFPTRRLPAPKRYGRKGRTSSPIPTLEIDFDELPVPPTDQPVHGFPNLVKLHGNISALKRRGDKGAPLMKQIVVSEKTRKAKETESWSSPQGSQEKAVPQVNSSTMKVHKHQLNLKHEWSHDEKPSRRSARVANIKGKPKTTNPTNIDTIAPAGGLADSKALEVINLIRTDKTVSMEKSPISPIMCPQPCNAFQPSRETVQKASNCEGADSSCSTAERSLHTKSRIVPWTEKDFMQVVSPSNHPFLAALPENQLSDPNKNAWNPIKNSDIVSTLESPTHDAHLSVQEDYIIPIGAGSTLLDIPILDNDIVMIDLTRDSPKPNPKQPYDSHKNTRPEHLHTAKLRIPSPPTPLVAHPKSGPPHTVTFTQKDAYPNHILSSRTQGQIPLPHRKNETPPAFFASPFNHYQKRTIYHSNPANKTNRARNTDMDPTSKIVDIIGKITQVIVQNTSKRFDNVRNELRAGQMSILLETANDLEKMRIEGIDHFNTLVDLEAEYATHRRRIVNGFEDLAKISQDISGGLTITIQEHNRNSLSRKFSSTLFPSSLPDVLLNPKLVV</sequence>
<proteinExistence type="predicted"/>
<protein>
    <submittedName>
        <fullName evidence="2">Uncharacterized protein</fullName>
    </submittedName>
</protein>
<feature type="region of interest" description="Disordered" evidence="1">
    <location>
        <begin position="891"/>
        <end position="910"/>
    </location>
</feature>
<organism evidence="2 3">
    <name type="scientific">Collybia nuda</name>
    <dbReference type="NCBI Taxonomy" id="64659"/>
    <lineage>
        <taxon>Eukaryota</taxon>
        <taxon>Fungi</taxon>
        <taxon>Dikarya</taxon>
        <taxon>Basidiomycota</taxon>
        <taxon>Agaricomycotina</taxon>
        <taxon>Agaricomycetes</taxon>
        <taxon>Agaricomycetidae</taxon>
        <taxon>Agaricales</taxon>
        <taxon>Tricholomatineae</taxon>
        <taxon>Clitocybaceae</taxon>
        <taxon>Collybia</taxon>
    </lineage>
</organism>
<feature type="region of interest" description="Disordered" evidence="1">
    <location>
        <begin position="692"/>
        <end position="723"/>
    </location>
</feature>
<feature type="region of interest" description="Disordered" evidence="1">
    <location>
        <begin position="503"/>
        <end position="599"/>
    </location>
</feature>
<feature type="compositionally biased region" description="Basic and acidic residues" evidence="1">
    <location>
        <begin position="546"/>
        <end position="579"/>
    </location>
</feature>
<dbReference type="Proteomes" id="UP000807353">
    <property type="component" value="Unassembled WGS sequence"/>
</dbReference>
<feature type="compositionally biased region" description="Polar residues" evidence="1">
    <location>
        <begin position="661"/>
        <end position="675"/>
    </location>
</feature>
<keyword evidence="3" id="KW-1185">Reference proteome</keyword>
<reference evidence="2" key="1">
    <citation type="submission" date="2020-11" db="EMBL/GenBank/DDBJ databases">
        <authorList>
            <consortium name="DOE Joint Genome Institute"/>
            <person name="Ahrendt S."/>
            <person name="Riley R."/>
            <person name="Andreopoulos W."/>
            <person name="Labutti K."/>
            <person name="Pangilinan J."/>
            <person name="Ruiz-Duenas F.J."/>
            <person name="Barrasa J.M."/>
            <person name="Sanchez-Garcia M."/>
            <person name="Camarero S."/>
            <person name="Miyauchi S."/>
            <person name="Serrano A."/>
            <person name="Linde D."/>
            <person name="Babiker R."/>
            <person name="Drula E."/>
            <person name="Ayuso-Fernandez I."/>
            <person name="Pacheco R."/>
            <person name="Padilla G."/>
            <person name="Ferreira P."/>
            <person name="Barriuso J."/>
            <person name="Kellner H."/>
            <person name="Castanera R."/>
            <person name="Alfaro M."/>
            <person name="Ramirez L."/>
            <person name="Pisabarro A.G."/>
            <person name="Kuo A."/>
            <person name="Tritt A."/>
            <person name="Lipzen A."/>
            <person name="He G."/>
            <person name="Yan M."/>
            <person name="Ng V."/>
            <person name="Cullen D."/>
            <person name="Martin F."/>
            <person name="Rosso M.-N."/>
            <person name="Henrissat B."/>
            <person name="Hibbett D."/>
            <person name="Martinez A.T."/>
            <person name="Grigoriev I.V."/>
        </authorList>
    </citation>
    <scope>NUCLEOTIDE SEQUENCE</scope>
    <source>
        <strain evidence="2">CBS 247.69</strain>
    </source>
</reference>
<name>A0A9P5YCX7_9AGAR</name>
<evidence type="ECO:0000313" key="2">
    <source>
        <dbReference type="EMBL" id="KAF9466380.1"/>
    </source>
</evidence>
<feature type="region of interest" description="Disordered" evidence="1">
    <location>
        <begin position="448"/>
        <end position="475"/>
    </location>
</feature>
<accession>A0A9P5YCX7</accession>
<dbReference type="OrthoDB" id="3270368at2759"/>
<feature type="compositionally biased region" description="Polar residues" evidence="1">
    <location>
        <begin position="450"/>
        <end position="464"/>
    </location>
</feature>
<feature type="compositionally biased region" description="Basic and acidic residues" evidence="1">
    <location>
        <begin position="692"/>
        <end position="701"/>
    </location>
</feature>
<feature type="compositionally biased region" description="Basic and acidic residues" evidence="1">
    <location>
        <begin position="465"/>
        <end position="475"/>
    </location>
</feature>